<keyword evidence="5 6" id="KW-0539">Nucleus</keyword>
<accession>A0AAV3Y1W9</accession>
<dbReference type="AlphaFoldDB" id="A0AAV3Y1W9"/>
<reference evidence="7 8" key="1">
    <citation type="journal article" date="2021" name="Elife">
        <title>Chloroplast acquisition without the gene transfer in kleptoplastic sea slugs, Plakobranchus ocellatus.</title>
        <authorList>
            <person name="Maeda T."/>
            <person name="Takahashi S."/>
            <person name="Yoshida T."/>
            <person name="Shimamura S."/>
            <person name="Takaki Y."/>
            <person name="Nagai Y."/>
            <person name="Toyoda A."/>
            <person name="Suzuki Y."/>
            <person name="Arimoto A."/>
            <person name="Ishii H."/>
            <person name="Satoh N."/>
            <person name="Nishiyama T."/>
            <person name="Hasebe M."/>
            <person name="Maruyama T."/>
            <person name="Minagawa J."/>
            <person name="Obokata J."/>
            <person name="Shigenobu S."/>
        </authorList>
    </citation>
    <scope>NUCLEOTIDE SEQUENCE [LARGE SCALE GENOMIC DNA]</scope>
</reference>
<evidence type="ECO:0000313" key="8">
    <source>
        <dbReference type="Proteomes" id="UP000735302"/>
    </source>
</evidence>
<dbReference type="GO" id="GO:0006369">
    <property type="term" value="P:termination of RNA polymerase II transcription"/>
    <property type="evidence" value="ECO:0007669"/>
    <property type="project" value="TreeGrafter"/>
</dbReference>
<dbReference type="GO" id="GO:0003712">
    <property type="term" value="F:transcription coregulator activity"/>
    <property type="evidence" value="ECO:0007669"/>
    <property type="project" value="InterPro"/>
</dbReference>
<dbReference type="GO" id="GO:0006357">
    <property type="term" value="P:regulation of transcription by RNA polymerase II"/>
    <property type="evidence" value="ECO:0007669"/>
    <property type="project" value="InterPro"/>
</dbReference>
<evidence type="ECO:0000256" key="5">
    <source>
        <dbReference type="ARBA" id="ARBA00023242"/>
    </source>
</evidence>
<comment type="similarity">
    <text evidence="2 6">Belongs to the Mediator complex subunit 18 family.</text>
</comment>
<dbReference type="InterPro" id="IPR019095">
    <property type="entry name" value="Mediator_Med18"/>
</dbReference>
<dbReference type="Proteomes" id="UP000735302">
    <property type="component" value="Unassembled WGS sequence"/>
</dbReference>
<evidence type="ECO:0000256" key="2">
    <source>
        <dbReference type="ARBA" id="ARBA00009814"/>
    </source>
</evidence>
<keyword evidence="8" id="KW-1185">Reference proteome</keyword>
<comment type="subcellular location">
    <subcellularLocation>
        <location evidence="1 6">Nucleus</location>
    </subcellularLocation>
</comment>
<evidence type="ECO:0000313" key="7">
    <source>
        <dbReference type="EMBL" id="GFN76131.1"/>
    </source>
</evidence>
<evidence type="ECO:0000256" key="4">
    <source>
        <dbReference type="ARBA" id="ARBA00023163"/>
    </source>
</evidence>
<evidence type="ECO:0000256" key="6">
    <source>
        <dbReference type="RuleBase" id="RU364150"/>
    </source>
</evidence>
<dbReference type="Pfam" id="PF09637">
    <property type="entry name" value="Med18"/>
    <property type="match status" value="1"/>
</dbReference>
<dbReference type="PANTHER" id="PTHR13321:SF2">
    <property type="entry name" value="MEDIATOR OF RNA POLYMERASE II TRANSCRIPTION SUBUNIT 18"/>
    <property type="match status" value="1"/>
</dbReference>
<keyword evidence="6" id="KW-0010">Activator</keyword>
<evidence type="ECO:0000256" key="3">
    <source>
        <dbReference type="ARBA" id="ARBA00023015"/>
    </source>
</evidence>
<name>A0AAV3Y1W9_9GAST</name>
<comment type="function">
    <text evidence="6">Component of the Mediator complex, a coactivator involved in the regulated transcription of nearly all RNA polymerase II-dependent genes. Mediator functions as a bridge to convey information from gene-specific regulatory proteins to the basal RNA polymerase II transcription machinery. Mediator is recruited to promoters by direct interactions with regulatory proteins and serves as a scaffold for the assembly of a functional preinitiation complex with RNA polymerase II and the general transcription factors.</text>
</comment>
<gene>
    <name evidence="6" type="primary">MED18</name>
    <name evidence="7" type="ORF">PoB_000263700</name>
</gene>
<dbReference type="Gene3D" id="2.40.320.10">
    <property type="entry name" value="Hypothetical Protein Pfu-838710-001"/>
    <property type="match status" value="1"/>
</dbReference>
<comment type="caution">
    <text evidence="7">The sequence shown here is derived from an EMBL/GenBank/DDBJ whole genome shotgun (WGS) entry which is preliminary data.</text>
</comment>
<dbReference type="PANTHER" id="PTHR13321">
    <property type="entry name" value="MEDIATOR OF RNA POLYMERASE II TRANSCRIPTION, SUBUNIT 18"/>
    <property type="match status" value="1"/>
</dbReference>
<sequence length="214" mass="24331">MEGSSLAPSLKNIAPQQEYLLQGSILDAHRDTLLHRLRGLCDNAESSFEMFNDYEAVYTLRNSSTTQQNDPFLFRVRRALDHPDAADHIRYLGNAEIGLGDRRPTLVRACLDVACSKNVREFLTEMGFRMDHDYVARGVFFHKGRMKVMVYKIYKLIQPGITDAKNLEQLGNSHVVELSVVAPLGQEQIGEDMKNFADQLKPLVLLEKLDHKNL</sequence>
<keyword evidence="3 6" id="KW-0805">Transcription regulation</keyword>
<comment type="subunit">
    <text evidence="6">Component of the Mediator complex.</text>
</comment>
<proteinExistence type="inferred from homology"/>
<evidence type="ECO:0000256" key="1">
    <source>
        <dbReference type="ARBA" id="ARBA00004123"/>
    </source>
</evidence>
<dbReference type="GO" id="GO:0016592">
    <property type="term" value="C:mediator complex"/>
    <property type="evidence" value="ECO:0007669"/>
    <property type="project" value="InterPro"/>
</dbReference>
<keyword evidence="4 6" id="KW-0804">Transcription</keyword>
<organism evidence="7 8">
    <name type="scientific">Plakobranchus ocellatus</name>
    <dbReference type="NCBI Taxonomy" id="259542"/>
    <lineage>
        <taxon>Eukaryota</taxon>
        <taxon>Metazoa</taxon>
        <taxon>Spiralia</taxon>
        <taxon>Lophotrochozoa</taxon>
        <taxon>Mollusca</taxon>
        <taxon>Gastropoda</taxon>
        <taxon>Heterobranchia</taxon>
        <taxon>Euthyneura</taxon>
        <taxon>Panpulmonata</taxon>
        <taxon>Sacoglossa</taxon>
        <taxon>Placobranchoidea</taxon>
        <taxon>Plakobranchidae</taxon>
        <taxon>Plakobranchus</taxon>
    </lineage>
</organism>
<dbReference type="EMBL" id="BLXT01000362">
    <property type="protein sequence ID" value="GFN76131.1"/>
    <property type="molecule type" value="Genomic_DNA"/>
</dbReference>
<protein>
    <recommendedName>
        <fullName evidence="6">Mediator of RNA polymerase II transcription subunit 18</fullName>
    </recommendedName>
    <alternativeName>
        <fullName evidence="6">Mediator complex subunit 18</fullName>
    </alternativeName>
</protein>
<dbReference type="GO" id="GO:0070847">
    <property type="term" value="C:core mediator complex"/>
    <property type="evidence" value="ECO:0007669"/>
    <property type="project" value="TreeGrafter"/>
</dbReference>